<evidence type="ECO:0000256" key="3">
    <source>
        <dbReference type="ARBA" id="ARBA00023096"/>
    </source>
</evidence>
<dbReference type="InterPro" id="IPR013785">
    <property type="entry name" value="Aldolase_TIM"/>
</dbReference>
<dbReference type="Gene3D" id="3.20.20.70">
    <property type="entry name" value="Aldolase class I"/>
    <property type="match status" value="1"/>
</dbReference>
<dbReference type="GO" id="GO:0033856">
    <property type="term" value="F:pyridoxine 5'-phosphate synthase activity"/>
    <property type="evidence" value="ECO:0007669"/>
    <property type="project" value="UniProtKB-UniRule"/>
</dbReference>
<feature type="binding site" evidence="4">
    <location>
        <position position="49"/>
    </location>
    <ligand>
        <name>1-deoxy-D-xylulose 5-phosphate</name>
        <dbReference type="ChEBI" id="CHEBI:57792"/>
    </ligand>
</feature>
<dbReference type="InterPro" id="IPR036130">
    <property type="entry name" value="Pyridoxine-5'_phos_synth"/>
</dbReference>
<protein>
    <recommendedName>
        <fullName evidence="4 5">Pyridoxine 5'-phosphate synthase</fullName>
        <shortName evidence="4">PNP synthase</shortName>
        <ecNumber evidence="4 5">2.6.99.2</ecNumber>
    </recommendedName>
</protein>
<feature type="active site" description="Proton acceptor" evidence="4">
    <location>
        <position position="42"/>
    </location>
</feature>
<dbReference type="SUPFAM" id="SSF63892">
    <property type="entry name" value="Pyridoxine 5'-phosphate synthase"/>
    <property type="match status" value="1"/>
</dbReference>
<feature type="active site" description="Proton acceptor" evidence="4">
    <location>
        <position position="69"/>
    </location>
</feature>
<dbReference type="NCBIfam" id="TIGR00559">
    <property type="entry name" value="pdxJ"/>
    <property type="match status" value="1"/>
</dbReference>
<feature type="active site" description="Proton donor" evidence="4">
    <location>
        <position position="213"/>
    </location>
</feature>
<keyword evidence="1 4" id="KW-0963">Cytoplasm</keyword>
<dbReference type="NCBIfam" id="NF003625">
    <property type="entry name" value="PRK05265.1-3"/>
    <property type="match status" value="1"/>
</dbReference>
<feature type="binding site" evidence="4">
    <location>
        <position position="99"/>
    </location>
    <ligand>
        <name>1-deoxy-D-xylulose 5-phosphate</name>
        <dbReference type="ChEBI" id="CHEBI:57792"/>
    </ligand>
</feature>
<feature type="binding site" evidence="4">
    <location>
        <position position="17"/>
    </location>
    <ligand>
        <name>3-amino-2-oxopropyl phosphate</name>
        <dbReference type="ChEBI" id="CHEBI:57279"/>
    </ligand>
</feature>
<dbReference type="EMBL" id="CP002452">
    <property type="protein sequence ID" value="ADV46396.1"/>
    <property type="molecule type" value="Genomic_DNA"/>
</dbReference>
<dbReference type="EC" id="2.6.99.2" evidence="4 5"/>
<evidence type="ECO:0000256" key="5">
    <source>
        <dbReference type="NCBIfam" id="TIGR00559"/>
    </source>
</evidence>
<keyword evidence="7" id="KW-1185">Reference proteome</keyword>
<comment type="catalytic activity">
    <reaction evidence="4">
        <text>3-amino-2-oxopropyl phosphate + 1-deoxy-D-xylulose 5-phosphate = pyridoxine 5'-phosphate + phosphate + 2 H2O + H(+)</text>
        <dbReference type="Rhea" id="RHEA:15265"/>
        <dbReference type="ChEBI" id="CHEBI:15377"/>
        <dbReference type="ChEBI" id="CHEBI:15378"/>
        <dbReference type="ChEBI" id="CHEBI:43474"/>
        <dbReference type="ChEBI" id="CHEBI:57279"/>
        <dbReference type="ChEBI" id="CHEBI:57792"/>
        <dbReference type="ChEBI" id="CHEBI:58589"/>
        <dbReference type="EC" id="2.6.99.2"/>
    </reaction>
</comment>
<keyword evidence="3 4" id="KW-0664">Pyridoxine biosynthesis</keyword>
<sequence>MKLGVNIDHIAVLREARRINDPDPLQAIGICARAGADQITIHLREDRRHIHDEDAAAIIRHSPLPVNLECAQAPDIIDFVCRHRPLRATLVPEKREEVTTEGGLDVTGDTTGLKGVIEHLHEAEVEVSLFIDPHPDAVLAAKELEADWIEFHTGRYANLWAMLYGNLSRTHHTIPELQLPRHELKRHLDEELNVLKDLAQHAQGIHLRVAAGHGLNYQNVAPIAAIKEIEELNIGQSIIARSVFTGLENAVREMKELISNGVMSNE</sequence>
<feature type="binding site" evidence="4">
    <location>
        <begin position="235"/>
        <end position="236"/>
    </location>
    <ligand>
        <name>3-amino-2-oxopropyl phosphate</name>
        <dbReference type="ChEBI" id="CHEBI:57279"/>
    </ligand>
</feature>
<dbReference type="CDD" id="cd00003">
    <property type="entry name" value="PNPsynthase"/>
    <property type="match status" value="1"/>
</dbReference>
<evidence type="ECO:0000256" key="1">
    <source>
        <dbReference type="ARBA" id="ARBA00022490"/>
    </source>
</evidence>
<dbReference type="RefSeq" id="WP_013554087.1">
    <property type="nucleotide sequence ID" value="NC_014935.1"/>
</dbReference>
<name>E6WY22_NITSE</name>
<proteinExistence type="inferred from homology"/>
<dbReference type="GO" id="GO:0005829">
    <property type="term" value="C:cytosol"/>
    <property type="evidence" value="ECO:0007669"/>
    <property type="project" value="TreeGrafter"/>
</dbReference>
<comment type="pathway">
    <text evidence="4">Cofactor biosynthesis; pyridoxine 5'-phosphate biosynthesis; pyridoxine 5'-phosphate from D-erythrose 4-phosphate: step 5/5.</text>
</comment>
<keyword evidence="2 4" id="KW-0808">Transferase</keyword>
<accession>E6WY22</accession>
<comment type="function">
    <text evidence="4">Catalyzes the complicated ring closure reaction between the two acyclic compounds 1-deoxy-D-xylulose-5-phosphate (DXP) and 3-amino-2-oxopropyl phosphate (1-amino-acetone-3-phosphate or AAP) to form pyridoxine 5'-phosphate (PNP) and inorganic phosphate.</text>
</comment>
<dbReference type="GO" id="GO:0008615">
    <property type="term" value="P:pyridoxine biosynthetic process"/>
    <property type="evidence" value="ECO:0007669"/>
    <property type="project" value="UniProtKB-UniRule"/>
</dbReference>
<comment type="subcellular location">
    <subcellularLocation>
        <location evidence="4">Cytoplasm</location>
    </subcellularLocation>
</comment>
<dbReference type="STRING" id="749222.Nitsa_1143"/>
<dbReference type="PANTHER" id="PTHR30456">
    <property type="entry name" value="PYRIDOXINE 5'-PHOSPHATE SYNTHASE"/>
    <property type="match status" value="1"/>
</dbReference>
<dbReference type="eggNOG" id="COG0854">
    <property type="taxonomic scope" value="Bacteria"/>
</dbReference>
<comment type="subunit">
    <text evidence="4">Homooctamer; tetramer of dimers.</text>
</comment>
<comment type="similarity">
    <text evidence="4">Belongs to the PNP synthase family.</text>
</comment>
<dbReference type="KEGG" id="nsa:Nitsa_1143"/>
<dbReference type="OrthoDB" id="9806590at2"/>
<evidence type="ECO:0000313" key="6">
    <source>
        <dbReference type="EMBL" id="ADV46396.1"/>
    </source>
</evidence>
<evidence type="ECO:0000256" key="4">
    <source>
        <dbReference type="HAMAP-Rule" id="MF_00279"/>
    </source>
</evidence>
<reference evidence="7" key="2">
    <citation type="submission" date="2011-01" db="EMBL/GenBank/DDBJ databases">
        <title>The complete genome of Nitratifractor salsuginis DSM 16511.</title>
        <authorList>
            <consortium name="US DOE Joint Genome Institute (JGI-PGF)"/>
            <person name="Lucas S."/>
            <person name="Copeland A."/>
            <person name="Lapidus A."/>
            <person name="Bruce D."/>
            <person name="Goodwin L."/>
            <person name="Pitluck S."/>
            <person name="Kyrpides N."/>
            <person name="Mavromatis K."/>
            <person name="Ivanova N."/>
            <person name="Mikhailova N."/>
            <person name="Zeytun A."/>
            <person name="Detter J.C."/>
            <person name="Tapia R."/>
            <person name="Han C."/>
            <person name="Land M."/>
            <person name="Hauser L."/>
            <person name="Markowitz V."/>
            <person name="Cheng J.-F."/>
            <person name="Hugenholtz P."/>
            <person name="Woyke T."/>
            <person name="Wu D."/>
            <person name="Tindall B."/>
            <person name="Schuetze A."/>
            <person name="Brambilla E."/>
            <person name="Klenk H.-P."/>
            <person name="Eisen J.A."/>
        </authorList>
    </citation>
    <scope>NUCLEOTIDE SEQUENCE [LARGE SCALE GENOMIC DNA]</scope>
    <source>
        <strain evidence="7">DSM 16511 / JCM 12458 / E9I37-1</strain>
    </source>
</reference>
<dbReference type="UniPathway" id="UPA00244">
    <property type="reaction ID" value="UER00313"/>
</dbReference>
<organism evidence="6 7">
    <name type="scientific">Nitratifractor salsuginis (strain DSM 16511 / JCM 12458 / E9I37-1)</name>
    <dbReference type="NCBI Taxonomy" id="749222"/>
    <lineage>
        <taxon>Bacteria</taxon>
        <taxon>Pseudomonadati</taxon>
        <taxon>Campylobacterota</taxon>
        <taxon>Epsilonproteobacteria</taxon>
        <taxon>Campylobacterales</taxon>
        <taxon>Sulfurovaceae</taxon>
        <taxon>Nitratifractor</taxon>
    </lineage>
</organism>
<dbReference type="HOGENOM" id="CLU_074563_0_0_7"/>
<gene>
    <name evidence="4" type="primary">pdxJ</name>
    <name evidence="6" type="ordered locus">Nitsa_1143</name>
</gene>
<dbReference type="Pfam" id="PF03740">
    <property type="entry name" value="PdxJ"/>
    <property type="match status" value="1"/>
</dbReference>
<evidence type="ECO:0000256" key="2">
    <source>
        <dbReference type="ARBA" id="ARBA00022679"/>
    </source>
</evidence>
<dbReference type="HAMAP" id="MF_00279">
    <property type="entry name" value="PdxJ"/>
    <property type="match status" value="1"/>
</dbReference>
<dbReference type="NCBIfam" id="NF003627">
    <property type="entry name" value="PRK05265.1-5"/>
    <property type="match status" value="1"/>
</dbReference>
<reference evidence="6 7" key="1">
    <citation type="journal article" date="2011" name="Stand. Genomic Sci.">
        <title>Complete genome sequence of Nitratifractor salsuginis type strain (E9I37-1).</title>
        <authorList>
            <person name="Anderson I."/>
            <person name="Sikorski J."/>
            <person name="Zeytun A."/>
            <person name="Nolan M."/>
            <person name="Lapidus A."/>
            <person name="Lucas S."/>
            <person name="Hammon N."/>
            <person name="Deshpande S."/>
            <person name="Cheng J.F."/>
            <person name="Tapia R."/>
            <person name="Han C."/>
            <person name="Goodwin L."/>
            <person name="Pitluck S."/>
            <person name="Liolios K."/>
            <person name="Pagani I."/>
            <person name="Ivanova N."/>
            <person name="Huntemann M."/>
            <person name="Mavromatis K."/>
            <person name="Ovchinikova G."/>
            <person name="Pati A."/>
            <person name="Chen A."/>
            <person name="Palaniappan K."/>
            <person name="Land M."/>
            <person name="Hauser L."/>
            <person name="Brambilla E.M."/>
            <person name="Ngatchou-Djao O.D."/>
            <person name="Rohde M."/>
            <person name="Tindall B.J."/>
            <person name="Goker M."/>
            <person name="Detter J.C."/>
            <person name="Woyke T."/>
            <person name="Bristow J."/>
            <person name="Eisen J.A."/>
            <person name="Markowitz V."/>
            <person name="Hugenholtz P."/>
            <person name="Klenk H.P."/>
            <person name="Kyrpides N.C."/>
        </authorList>
    </citation>
    <scope>NUCLEOTIDE SEQUENCE [LARGE SCALE GENOMIC DNA]</scope>
    <source>
        <strain evidence="7">DSM 16511 / JCM 12458 / E9I37-1</strain>
    </source>
</reference>
<feature type="site" description="Transition state stabilizer" evidence="4">
    <location>
        <position position="150"/>
    </location>
</feature>
<feature type="binding site" evidence="4">
    <location>
        <position position="6"/>
    </location>
    <ligand>
        <name>3-amino-2-oxopropyl phosphate</name>
        <dbReference type="ChEBI" id="CHEBI:57279"/>
    </ligand>
</feature>
<dbReference type="Proteomes" id="UP000008633">
    <property type="component" value="Chromosome"/>
</dbReference>
<evidence type="ECO:0000313" key="7">
    <source>
        <dbReference type="Proteomes" id="UP000008633"/>
    </source>
</evidence>
<feature type="binding site" evidence="4">
    <location>
        <position position="44"/>
    </location>
    <ligand>
        <name>1-deoxy-D-xylulose 5-phosphate</name>
        <dbReference type="ChEBI" id="CHEBI:57792"/>
    </ligand>
</feature>
<dbReference type="PANTHER" id="PTHR30456:SF0">
    <property type="entry name" value="PYRIDOXINE 5'-PHOSPHATE SYNTHASE"/>
    <property type="match status" value="1"/>
</dbReference>
<dbReference type="AlphaFoldDB" id="E6WY22"/>
<dbReference type="InterPro" id="IPR004569">
    <property type="entry name" value="PyrdxlP_synth_PdxJ"/>
</dbReference>
<feature type="binding site" evidence="4">
    <location>
        <position position="214"/>
    </location>
    <ligand>
        <name>3-amino-2-oxopropyl phosphate</name>
        <dbReference type="ChEBI" id="CHEBI:57279"/>
    </ligand>
</feature>
<feature type="binding site" evidence="4">
    <location>
        <begin position="8"/>
        <end position="9"/>
    </location>
    <ligand>
        <name>1-deoxy-D-xylulose 5-phosphate</name>
        <dbReference type="ChEBI" id="CHEBI:57792"/>
    </ligand>
</feature>